<dbReference type="GO" id="GO:0005911">
    <property type="term" value="C:cell-cell junction"/>
    <property type="evidence" value="ECO:0007669"/>
    <property type="project" value="TreeGrafter"/>
</dbReference>
<dbReference type="InterPro" id="IPR003599">
    <property type="entry name" value="Ig_sub"/>
</dbReference>
<dbReference type="GO" id="GO:0098609">
    <property type="term" value="P:cell-cell adhesion"/>
    <property type="evidence" value="ECO:0007669"/>
    <property type="project" value="TreeGrafter"/>
</dbReference>
<organism evidence="11 12">
    <name type="scientific">Mytilus coruscus</name>
    <name type="common">Sea mussel</name>
    <dbReference type="NCBI Taxonomy" id="42192"/>
    <lineage>
        <taxon>Eukaryota</taxon>
        <taxon>Metazoa</taxon>
        <taxon>Spiralia</taxon>
        <taxon>Lophotrochozoa</taxon>
        <taxon>Mollusca</taxon>
        <taxon>Bivalvia</taxon>
        <taxon>Autobranchia</taxon>
        <taxon>Pteriomorphia</taxon>
        <taxon>Mytilida</taxon>
        <taxon>Mytiloidea</taxon>
        <taxon>Mytilidae</taxon>
        <taxon>Mytilinae</taxon>
        <taxon>Mytilus</taxon>
    </lineage>
</organism>
<keyword evidence="3 8" id="KW-0472">Membrane</keyword>
<name>A0A6J8BUH3_MYTCO</name>
<dbReference type="PROSITE" id="PS50853">
    <property type="entry name" value="FN3"/>
    <property type="match status" value="1"/>
</dbReference>
<feature type="domain" description="Ig-like" evidence="9">
    <location>
        <begin position="385"/>
        <end position="468"/>
    </location>
</feature>
<feature type="transmembrane region" description="Helical" evidence="8">
    <location>
        <begin position="148"/>
        <end position="167"/>
    </location>
</feature>
<dbReference type="PROSITE" id="PS50835">
    <property type="entry name" value="IG_LIKE"/>
    <property type="match status" value="2"/>
</dbReference>
<reference evidence="11 12" key="1">
    <citation type="submission" date="2020-06" db="EMBL/GenBank/DDBJ databases">
        <authorList>
            <person name="Li R."/>
            <person name="Bekaert M."/>
        </authorList>
    </citation>
    <scope>NUCLEOTIDE SEQUENCE [LARGE SCALE GENOMIC DNA]</scope>
    <source>
        <strain evidence="12">wild</strain>
    </source>
</reference>
<keyword evidence="8" id="KW-1133">Transmembrane helix</keyword>
<evidence type="ECO:0000259" key="10">
    <source>
        <dbReference type="PROSITE" id="PS50853"/>
    </source>
</evidence>
<dbReference type="InterPro" id="IPR013098">
    <property type="entry name" value="Ig_I-set"/>
</dbReference>
<evidence type="ECO:0000256" key="7">
    <source>
        <dbReference type="SAM" id="MobiDB-lite"/>
    </source>
</evidence>
<dbReference type="InterPro" id="IPR003598">
    <property type="entry name" value="Ig_sub2"/>
</dbReference>
<dbReference type="CDD" id="cd00063">
    <property type="entry name" value="FN3"/>
    <property type="match status" value="1"/>
</dbReference>
<dbReference type="SUPFAM" id="SSF48726">
    <property type="entry name" value="Immunoglobulin"/>
    <property type="match status" value="3"/>
</dbReference>
<dbReference type="SMART" id="SM00060">
    <property type="entry name" value="FN3"/>
    <property type="match status" value="1"/>
</dbReference>
<dbReference type="PANTHER" id="PTHR11640">
    <property type="entry name" value="NEPHRIN"/>
    <property type="match status" value="1"/>
</dbReference>
<dbReference type="InterPro" id="IPR036179">
    <property type="entry name" value="Ig-like_dom_sf"/>
</dbReference>
<feature type="domain" description="Fibronectin type-III" evidence="10">
    <location>
        <begin position="472"/>
        <end position="564"/>
    </location>
</feature>
<dbReference type="InterPro" id="IPR003961">
    <property type="entry name" value="FN3_dom"/>
</dbReference>
<evidence type="ECO:0000256" key="4">
    <source>
        <dbReference type="ARBA" id="ARBA00023157"/>
    </source>
</evidence>
<evidence type="ECO:0000256" key="8">
    <source>
        <dbReference type="SAM" id="Phobius"/>
    </source>
</evidence>
<dbReference type="InterPro" id="IPR036116">
    <property type="entry name" value="FN3_sf"/>
</dbReference>
<feature type="domain" description="Ig-like" evidence="9">
    <location>
        <begin position="291"/>
        <end position="378"/>
    </location>
</feature>
<dbReference type="InterPro" id="IPR007110">
    <property type="entry name" value="Ig-like_dom"/>
</dbReference>
<evidence type="ECO:0000256" key="5">
    <source>
        <dbReference type="ARBA" id="ARBA00023180"/>
    </source>
</evidence>
<keyword evidence="6" id="KW-0393">Immunoglobulin domain</keyword>
<dbReference type="SMART" id="SM00409">
    <property type="entry name" value="IG"/>
    <property type="match status" value="3"/>
</dbReference>
<dbReference type="SMART" id="SM00408">
    <property type="entry name" value="IGc2"/>
    <property type="match status" value="2"/>
</dbReference>
<dbReference type="InterPro" id="IPR013783">
    <property type="entry name" value="Ig-like_fold"/>
</dbReference>
<feature type="compositionally biased region" description="Basic residues" evidence="7">
    <location>
        <begin position="1"/>
        <end position="11"/>
    </location>
</feature>
<comment type="subcellular location">
    <subcellularLocation>
        <location evidence="1">Membrane</location>
        <topology evidence="1">Single-pass type I membrane protein</topology>
    </subcellularLocation>
</comment>
<evidence type="ECO:0000313" key="11">
    <source>
        <dbReference type="EMBL" id="CAC5386650.1"/>
    </source>
</evidence>
<keyword evidence="8" id="KW-0812">Transmembrane</keyword>
<sequence length="735" mass="82334">MPRGHGIRRTRQQNPYGGIGRGQVRRNPVRNNREQVNQRQQAQQEADVPQVEQEVDVPQAPIQDQGPQLQEVATCNVGVQANNNVINGEDFMKETTPIACNHNNDPLLVPLNNEIDLFLSQKIPLTRYIWILGSSIIAKAEAHTISRFTGQNLGFASLGLSVIWAGMPAGAMILYGCIGVIGAVFVCSASCIVCKVYPKYMYSTIGSTVNLTCNIYVERKYLTWLGPPNLTTYAIGNETGEILKSIRIIGNEQRKQHILQIVKMQEMYEGLYKCVVVKGEECFQLVIPKPPRNISIVGINKANIVYGIVNKQMNLTCDVESGKPPELMDWKNRNVVVATGGPASLTYTFIPNVTNHLQSLKCIAFNNVTRITLTKSVTLHLYFEPTVKIIPGGNIHVIENEALLLDCNYTSNDNWNTSVIWKYTTEGHITYTANKKLKLHNIKRTDAGHYTCCVSNSAGEAEDSVIVNVLFPPRTPTNIKAFAQSDIILVKWTADHDIGLQKTIFVEYRKHYESRWNQVSAVNRSTVIINGLDPGTIYLLRLYSTTAAGESNKTDEIIVKTVLKNRQWFCRNRDRRSPSTRNVQAHYDDIDSMNFNSVNSTNSPEDSRNNALAIRQWSNSNENLENCDTNNSPSQFITPCSIHQFKSSQDDNAPKSLSGESFIVPSRNYTDIDLHIDTENQEHGIDIEELEIQVDISSITSDNSDTQVKSIRKYGTLQLSDANEHAYKTNNDTST</sequence>
<evidence type="ECO:0000259" key="9">
    <source>
        <dbReference type="PROSITE" id="PS50835"/>
    </source>
</evidence>
<keyword evidence="12" id="KW-1185">Reference proteome</keyword>
<keyword evidence="5" id="KW-0325">Glycoprotein</keyword>
<dbReference type="AlphaFoldDB" id="A0A6J8BUH3"/>
<evidence type="ECO:0000256" key="1">
    <source>
        <dbReference type="ARBA" id="ARBA00004479"/>
    </source>
</evidence>
<dbReference type="PANTHER" id="PTHR11640:SF31">
    <property type="entry name" value="IRREGULAR CHIASM C-ROUGHEST PROTEIN-RELATED"/>
    <property type="match status" value="1"/>
</dbReference>
<dbReference type="EMBL" id="CACVKT020003887">
    <property type="protein sequence ID" value="CAC5386650.1"/>
    <property type="molecule type" value="Genomic_DNA"/>
</dbReference>
<dbReference type="InterPro" id="IPR051275">
    <property type="entry name" value="Cell_adhesion_signaling"/>
</dbReference>
<evidence type="ECO:0000256" key="6">
    <source>
        <dbReference type="ARBA" id="ARBA00023319"/>
    </source>
</evidence>
<keyword evidence="4" id="KW-1015">Disulfide bond</keyword>
<evidence type="ECO:0000256" key="3">
    <source>
        <dbReference type="ARBA" id="ARBA00023136"/>
    </source>
</evidence>
<dbReference type="Gene3D" id="2.60.40.10">
    <property type="entry name" value="Immunoglobulins"/>
    <property type="match status" value="4"/>
</dbReference>
<dbReference type="OrthoDB" id="6126887at2759"/>
<protein>
    <submittedName>
        <fullName evidence="11">HMCN</fullName>
    </submittedName>
</protein>
<dbReference type="GO" id="GO:0005886">
    <property type="term" value="C:plasma membrane"/>
    <property type="evidence" value="ECO:0007669"/>
    <property type="project" value="TreeGrafter"/>
</dbReference>
<keyword evidence="2" id="KW-0677">Repeat</keyword>
<dbReference type="Proteomes" id="UP000507470">
    <property type="component" value="Unassembled WGS sequence"/>
</dbReference>
<dbReference type="SUPFAM" id="SSF49265">
    <property type="entry name" value="Fibronectin type III"/>
    <property type="match status" value="1"/>
</dbReference>
<dbReference type="Pfam" id="PF00041">
    <property type="entry name" value="fn3"/>
    <property type="match status" value="1"/>
</dbReference>
<feature type="compositionally biased region" description="Low complexity" evidence="7">
    <location>
        <begin position="29"/>
        <end position="54"/>
    </location>
</feature>
<feature type="region of interest" description="Disordered" evidence="7">
    <location>
        <begin position="1"/>
        <end position="54"/>
    </location>
</feature>
<evidence type="ECO:0000313" key="12">
    <source>
        <dbReference type="Proteomes" id="UP000507470"/>
    </source>
</evidence>
<dbReference type="GO" id="GO:0050839">
    <property type="term" value="F:cell adhesion molecule binding"/>
    <property type="evidence" value="ECO:0007669"/>
    <property type="project" value="TreeGrafter"/>
</dbReference>
<proteinExistence type="predicted"/>
<evidence type="ECO:0000256" key="2">
    <source>
        <dbReference type="ARBA" id="ARBA00022737"/>
    </source>
</evidence>
<accession>A0A6J8BUH3</accession>
<gene>
    <name evidence="11" type="ORF">MCOR_22060</name>
</gene>
<dbReference type="Pfam" id="PF07679">
    <property type="entry name" value="I-set"/>
    <property type="match status" value="1"/>
</dbReference>